<proteinExistence type="predicted"/>
<protein>
    <recommendedName>
        <fullName evidence="1">Polymerase beta nucleotidyltransferase domain-containing protein</fullName>
    </recommendedName>
</protein>
<dbReference type="InterPro" id="IPR043519">
    <property type="entry name" value="NT_sf"/>
</dbReference>
<reference evidence="2 3" key="1">
    <citation type="journal article" date="2014" name="ISME J.">
        <title>Ecophysiology of Thioploca ingrica as revealed by the complete genome sequence supplemented with proteomic evidence.</title>
        <authorList>
            <person name="Kojima H."/>
            <person name="Ogura Y."/>
            <person name="Yamamoto N."/>
            <person name="Togashi T."/>
            <person name="Mori H."/>
            <person name="Watanabe T."/>
            <person name="Nemoto F."/>
            <person name="Kurokawa K."/>
            <person name="Hayashi T."/>
            <person name="Fukui M."/>
        </authorList>
    </citation>
    <scope>NUCLEOTIDE SEQUENCE [LARGE SCALE GENOMIC DNA]</scope>
</reference>
<dbReference type="Proteomes" id="UP000031623">
    <property type="component" value="Chromosome"/>
</dbReference>
<name>A0A090AEE5_9GAMM</name>
<dbReference type="EMBL" id="AP014633">
    <property type="protein sequence ID" value="BAP56333.1"/>
    <property type="molecule type" value="Genomic_DNA"/>
</dbReference>
<dbReference type="SUPFAM" id="SSF81301">
    <property type="entry name" value="Nucleotidyltransferase"/>
    <property type="match status" value="1"/>
</dbReference>
<keyword evidence="3" id="KW-1185">Reference proteome</keyword>
<evidence type="ECO:0000259" key="1">
    <source>
        <dbReference type="Pfam" id="PF18765"/>
    </source>
</evidence>
<dbReference type="Pfam" id="PF18765">
    <property type="entry name" value="Polbeta"/>
    <property type="match status" value="1"/>
</dbReference>
<gene>
    <name evidence="2" type="ORF">THII_2036</name>
</gene>
<dbReference type="HOGENOM" id="CLU_130257_5_2_6"/>
<evidence type="ECO:0000313" key="2">
    <source>
        <dbReference type="EMBL" id="BAP56333.1"/>
    </source>
</evidence>
<accession>A0A090AEE5</accession>
<dbReference type="OrthoDB" id="9808659at2"/>
<feature type="domain" description="Polymerase beta nucleotidyltransferase" evidence="1">
    <location>
        <begin position="10"/>
        <end position="92"/>
    </location>
</feature>
<evidence type="ECO:0000313" key="3">
    <source>
        <dbReference type="Proteomes" id="UP000031623"/>
    </source>
</evidence>
<organism evidence="2 3">
    <name type="scientific">Thioploca ingrica</name>
    <dbReference type="NCBI Taxonomy" id="40754"/>
    <lineage>
        <taxon>Bacteria</taxon>
        <taxon>Pseudomonadati</taxon>
        <taxon>Pseudomonadota</taxon>
        <taxon>Gammaproteobacteria</taxon>
        <taxon>Thiotrichales</taxon>
        <taxon>Thiotrichaceae</taxon>
        <taxon>Thioploca</taxon>
    </lineage>
</organism>
<dbReference type="AlphaFoldDB" id="A0A090AEE5"/>
<sequence length="103" mass="11904">MFLSAQELQRVKQILRTHVPTLTVWAFGSRVHGRHLKPFSDLDLALITATELPWDKYTALKEAFSESDLPFRVDIIDWFTTSAHFRAIIQQEYCLIQTPGVTE</sequence>
<dbReference type="CDD" id="cd05403">
    <property type="entry name" value="NT_KNTase_like"/>
    <property type="match status" value="1"/>
</dbReference>
<dbReference type="STRING" id="40754.THII_2036"/>
<dbReference type="InterPro" id="IPR041633">
    <property type="entry name" value="Polbeta"/>
</dbReference>
<dbReference type="Gene3D" id="3.30.460.10">
    <property type="entry name" value="Beta Polymerase, domain 2"/>
    <property type="match status" value="1"/>
</dbReference>
<dbReference type="KEGG" id="tig:THII_2036"/>